<dbReference type="InterPro" id="IPR050313">
    <property type="entry name" value="Carb_Metab_HTH_regulators"/>
</dbReference>
<dbReference type="HOGENOM" id="CLU_060699_3_1_9"/>
<dbReference type="InterPro" id="IPR037171">
    <property type="entry name" value="NagB/RpiA_transferase-like"/>
</dbReference>
<dbReference type="Pfam" id="PF00455">
    <property type="entry name" value="DeoRC"/>
    <property type="match status" value="1"/>
</dbReference>
<dbReference type="Gene3D" id="3.40.50.1360">
    <property type="match status" value="1"/>
</dbReference>
<protein>
    <submittedName>
        <fullName evidence="5">Transcriptional regulator of sugar metabolism</fullName>
    </submittedName>
</protein>
<evidence type="ECO:0000256" key="3">
    <source>
        <dbReference type="ARBA" id="ARBA00023163"/>
    </source>
</evidence>
<organism evidence="5 6">
    <name type="scientific">Thermoanaerobacterium thermosaccharolyticum M0795</name>
    <dbReference type="NCBI Taxonomy" id="698948"/>
    <lineage>
        <taxon>Bacteria</taxon>
        <taxon>Bacillati</taxon>
        <taxon>Bacillota</taxon>
        <taxon>Clostridia</taxon>
        <taxon>Thermoanaerobacterales</taxon>
        <taxon>Thermoanaerobacteraceae</taxon>
        <taxon>Thermoanaerobacterium</taxon>
    </lineage>
</organism>
<dbReference type="PROSITE" id="PS51000">
    <property type="entry name" value="HTH_DEOR_2"/>
    <property type="match status" value="1"/>
</dbReference>
<dbReference type="SMART" id="SM01134">
    <property type="entry name" value="DeoRC"/>
    <property type="match status" value="1"/>
</dbReference>
<dbReference type="RefSeq" id="WP_015310918.1">
    <property type="nucleotide sequence ID" value="NC_019970.1"/>
</dbReference>
<keyword evidence="2" id="KW-0238">DNA-binding</keyword>
<dbReference type="InterPro" id="IPR001034">
    <property type="entry name" value="DeoR_HTH"/>
</dbReference>
<evidence type="ECO:0000259" key="4">
    <source>
        <dbReference type="PROSITE" id="PS51000"/>
    </source>
</evidence>
<dbReference type="InterPro" id="IPR036388">
    <property type="entry name" value="WH-like_DNA-bd_sf"/>
</dbReference>
<keyword evidence="1" id="KW-0805">Transcription regulation</keyword>
<dbReference type="InterPro" id="IPR014036">
    <property type="entry name" value="DeoR-like_C"/>
</dbReference>
<dbReference type="PANTHER" id="PTHR30363:SF44">
    <property type="entry name" value="AGA OPERON TRANSCRIPTIONAL REPRESSOR-RELATED"/>
    <property type="match status" value="1"/>
</dbReference>
<dbReference type="PROSITE" id="PS00894">
    <property type="entry name" value="HTH_DEOR_1"/>
    <property type="match status" value="1"/>
</dbReference>
<dbReference type="Gene3D" id="1.10.10.10">
    <property type="entry name" value="Winged helix-like DNA-binding domain superfamily/Winged helix DNA-binding domain"/>
    <property type="match status" value="1"/>
</dbReference>
<dbReference type="AlphaFoldDB" id="L0IF27"/>
<evidence type="ECO:0000256" key="1">
    <source>
        <dbReference type="ARBA" id="ARBA00023015"/>
    </source>
</evidence>
<gene>
    <name evidence="5" type="ORF">Thethe_00451</name>
</gene>
<dbReference type="InterPro" id="IPR018356">
    <property type="entry name" value="Tscrpt_reg_HTH_DeoR_CS"/>
</dbReference>
<dbReference type="SUPFAM" id="SSF100950">
    <property type="entry name" value="NagB/RpiA/CoA transferase-like"/>
    <property type="match status" value="1"/>
</dbReference>
<dbReference type="KEGG" id="tto:Thethe_00451"/>
<accession>L0IF27</accession>
<sequence>MQQNNNEYIYQAERQKQILNYVNEKKKVTVKELSDFFGVSKVTIRRDLNELELRGLINKTHGGALSIDNGINIEIPYIKKAELYISEKKKIGMAAAQLIKNDEVIILDAGSTTLEIARHIEKKRITVITNDLKIAVELACKPNITLIITGGIVEKYVFTAIGSNTVEFISKIHANKLFLGADAISLEYGITNRTLEEVAVKKAMIKAADQVILVADHSKLDKKVFATICKIDDIDMIVIDEMQENYKNLFKERGIKILIA</sequence>
<proteinExistence type="predicted"/>
<feature type="domain" description="HTH deoR-type" evidence="4">
    <location>
        <begin position="11"/>
        <end position="66"/>
    </location>
</feature>
<name>L0IF27_THETR</name>
<dbReference type="SUPFAM" id="SSF46785">
    <property type="entry name" value="Winged helix' DNA-binding domain"/>
    <property type="match status" value="1"/>
</dbReference>
<dbReference type="PRINTS" id="PR00037">
    <property type="entry name" value="HTHLACR"/>
</dbReference>
<dbReference type="EMBL" id="CP003066">
    <property type="protein sequence ID" value="AGB18160.1"/>
    <property type="molecule type" value="Genomic_DNA"/>
</dbReference>
<dbReference type="GO" id="GO:0003700">
    <property type="term" value="F:DNA-binding transcription factor activity"/>
    <property type="evidence" value="ECO:0007669"/>
    <property type="project" value="InterPro"/>
</dbReference>
<reference evidence="5 6" key="1">
    <citation type="submission" date="2012-03" db="EMBL/GenBank/DDBJ databases">
        <title>Complete sequence of chromosome of Thermoanaerobacterium thermosaccharolyticum M0795.</title>
        <authorList>
            <consortium name="US DOE Joint Genome Institute"/>
            <person name="Lucas S."/>
            <person name="Han J."/>
            <person name="Lapidus A."/>
            <person name="Cheng J.-F."/>
            <person name="Goodwin L."/>
            <person name="Pitluck S."/>
            <person name="Peters L."/>
            <person name="Teshima H."/>
            <person name="Detter J.C."/>
            <person name="Han C."/>
            <person name="Tapia R."/>
            <person name="Land M."/>
            <person name="Hauser L."/>
            <person name="Kyrpides N."/>
            <person name="Ivanova N."/>
            <person name="Pagani I."/>
            <person name="Feinberg L."/>
            <person name="Folden J."/>
            <person name="Hogsett D."/>
            <person name="Shaw J."/>
            <person name="Woyke T."/>
        </authorList>
    </citation>
    <scope>NUCLEOTIDE SEQUENCE [LARGE SCALE GENOMIC DNA]</scope>
    <source>
        <strain evidence="5 6">M0795</strain>
    </source>
</reference>
<evidence type="ECO:0000313" key="6">
    <source>
        <dbReference type="Proteomes" id="UP000010845"/>
    </source>
</evidence>
<dbReference type="PATRIC" id="fig|698948.3.peg.438"/>
<dbReference type="SMART" id="SM00420">
    <property type="entry name" value="HTH_DEOR"/>
    <property type="match status" value="1"/>
</dbReference>
<keyword evidence="3" id="KW-0804">Transcription</keyword>
<dbReference type="Proteomes" id="UP000010845">
    <property type="component" value="Chromosome"/>
</dbReference>
<evidence type="ECO:0000313" key="5">
    <source>
        <dbReference type="EMBL" id="AGB18160.1"/>
    </source>
</evidence>
<dbReference type="Pfam" id="PF08220">
    <property type="entry name" value="HTH_DeoR"/>
    <property type="match status" value="1"/>
</dbReference>
<dbReference type="PANTHER" id="PTHR30363">
    <property type="entry name" value="HTH-TYPE TRANSCRIPTIONAL REGULATOR SRLR-RELATED"/>
    <property type="match status" value="1"/>
</dbReference>
<dbReference type="GO" id="GO:0003677">
    <property type="term" value="F:DNA binding"/>
    <property type="evidence" value="ECO:0007669"/>
    <property type="project" value="UniProtKB-KW"/>
</dbReference>
<dbReference type="InterPro" id="IPR036390">
    <property type="entry name" value="WH_DNA-bd_sf"/>
</dbReference>
<evidence type="ECO:0000256" key="2">
    <source>
        <dbReference type="ARBA" id="ARBA00023125"/>
    </source>
</evidence>